<keyword evidence="2" id="KW-1133">Transmembrane helix</keyword>
<proteinExistence type="predicted"/>
<dbReference type="Proteomes" id="UP001348817">
    <property type="component" value="Chromosome"/>
</dbReference>
<feature type="compositionally biased region" description="Basic and acidic residues" evidence="1">
    <location>
        <begin position="158"/>
        <end position="177"/>
    </location>
</feature>
<keyword evidence="2" id="KW-0812">Transmembrane</keyword>
<keyword evidence="2" id="KW-0472">Membrane</keyword>
<dbReference type="EMBL" id="AP025314">
    <property type="protein sequence ID" value="BDD08565.1"/>
    <property type="molecule type" value="Genomic_DNA"/>
</dbReference>
<feature type="transmembrane region" description="Helical" evidence="2">
    <location>
        <begin position="42"/>
        <end position="64"/>
    </location>
</feature>
<dbReference type="KEGG" id="fax:FUAX_09970"/>
<protein>
    <recommendedName>
        <fullName evidence="5">C2H2-type domain-containing protein</fullName>
    </recommendedName>
</protein>
<evidence type="ECO:0008006" key="5">
    <source>
        <dbReference type="Google" id="ProtNLM"/>
    </source>
</evidence>
<reference evidence="3 4" key="1">
    <citation type="submission" date="2021-12" db="EMBL/GenBank/DDBJ databases">
        <title>Genome sequencing of bacteria with rrn-lacking chromosome and rrn-plasmid.</title>
        <authorList>
            <person name="Anda M."/>
            <person name="Iwasaki W."/>
        </authorList>
    </citation>
    <scope>NUCLEOTIDE SEQUENCE [LARGE SCALE GENOMIC DNA]</scope>
    <source>
        <strain evidence="3 4">DSM 100852</strain>
    </source>
</reference>
<evidence type="ECO:0000256" key="2">
    <source>
        <dbReference type="SAM" id="Phobius"/>
    </source>
</evidence>
<dbReference type="AlphaFoldDB" id="A0AAU9D8H5"/>
<evidence type="ECO:0000256" key="1">
    <source>
        <dbReference type="SAM" id="MobiDB-lite"/>
    </source>
</evidence>
<dbReference type="RefSeq" id="WP_338393817.1">
    <property type="nucleotide sequence ID" value="NZ_AP025314.1"/>
</dbReference>
<evidence type="ECO:0000313" key="4">
    <source>
        <dbReference type="Proteomes" id="UP001348817"/>
    </source>
</evidence>
<accession>A0AAU9D8H5</accession>
<feature type="compositionally biased region" description="Polar residues" evidence="1">
    <location>
        <begin position="141"/>
        <end position="154"/>
    </location>
</feature>
<gene>
    <name evidence="3" type="ORF">FUAX_09970</name>
</gene>
<keyword evidence="4" id="KW-1185">Reference proteome</keyword>
<feature type="transmembrane region" description="Helical" evidence="2">
    <location>
        <begin position="100"/>
        <end position="118"/>
    </location>
</feature>
<name>A0AAU9D8H5_9BACT</name>
<feature type="region of interest" description="Disordered" evidence="1">
    <location>
        <begin position="132"/>
        <end position="194"/>
    </location>
</feature>
<evidence type="ECO:0000313" key="3">
    <source>
        <dbReference type="EMBL" id="BDD08565.1"/>
    </source>
</evidence>
<feature type="transmembrane region" description="Helical" evidence="2">
    <location>
        <begin position="69"/>
        <end position="88"/>
    </location>
</feature>
<sequence length="232" mass="26594">MQSIFKSKNFLLFVIVLVMFNNIEHCAYVHQEISRKLFGSVGLNWAHSVTVVIIIELSIIAFVYAGERIFSILFTAALFSLNILYYDIRGFWEAGQYENILAALIYSCLFTISIYMFSELLSKQAKKRPEEALKAVATGPQRETQQERNVSATALQREPQRRRNDVATPTQREKDHVATLPQRPDNTPKPEEPDGFFCECGRSFAKQQSLSAHKKHCKHGVPQNLLREVREN</sequence>
<organism evidence="3 4">
    <name type="scientific">Fulvitalea axinellae</name>
    <dbReference type="NCBI Taxonomy" id="1182444"/>
    <lineage>
        <taxon>Bacteria</taxon>
        <taxon>Pseudomonadati</taxon>
        <taxon>Bacteroidota</taxon>
        <taxon>Cytophagia</taxon>
        <taxon>Cytophagales</taxon>
        <taxon>Persicobacteraceae</taxon>
        <taxon>Fulvitalea</taxon>
    </lineage>
</organism>